<dbReference type="RefSeq" id="WP_235312140.1">
    <property type="nucleotide sequence ID" value="NZ_JAKGAS010000004.1"/>
</dbReference>
<dbReference type="EMBL" id="JAKGAS010000004">
    <property type="protein sequence ID" value="MCF2948391.1"/>
    <property type="molecule type" value="Genomic_DNA"/>
</dbReference>
<dbReference type="PROSITE" id="PS51257">
    <property type="entry name" value="PROKAR_LIPOPROTEIN"/>
    <property type="match status" value="1"/>
</dbReference>
<comment type="caution">
    <text evidence="1">The sequence shown here is derived from an EMBL/GenBank/DDBJ whole genome shotgun (WGS) entry which is preliminary data.</text>
</comment>
<accession>A0ABS9D652</accession>
<organism evidence="1 2">
    <name type="scientific">Paraglaciecola algarum</name>
    <dbReference type="NCBI Taxonomy" id="3050085"/>
    <lineage>
        <taxon>Bacteria</taxon>
        <taxon>Pseudomonadati</taxon>
        <taxon>Pseudomonadota</taxon>
        <taxon>Gammaproteobacteria</taxon>
        <taxon>Alteromonadales</taxon>
        <taxon>Alteromonadaceae</taxon>
        <taxon>Paraglaciecola</taxon>
    </lineage>
</organism>
<name>A0ABS9D652_9ALTE</name>
<reference evidence="1 2" key="1">
    <citation type="submission" date="2022-01" db="EMBL/GenBank/DDBJ databases">
        <title>Paraglaciecola sp. G1-23.</title>
        <authorList>
            <person name="Jin M.S."/>
            <person name="Han D.M."/>
            <person name="Kim H.M."/>
            <person name="Jeon C.O."/>
        </authorList>
    </citation>
    <scope>NUCLEOTIDE SEQUENCE [LARGE SCALE GENOMIC DNA]</scope>
    <source>
        <strain evidence="1 2">G1-23</strain>
    </source>
</reference>
<gene>
    <name evidence="1" type="ORF">L0668_09755</name>
</gene>
<protein>
    <recommendedName>
        <fullName evidence="3">Lipoprotein</fullName>
    </recommendedName>
</protein>
<proteinExistence type="predicted"/>
<evidence type="ECO:0000313" key="1">
    <source>
        <dbReference type="EMBL" id="MCF2948391.1"/>
    </source>
</evidence>
<sequence>MKIIAASFFILGLVSSCSINYSLSDEPQNTADKTQNETVAEEVLTPEQKAMMAKERQEMQKIQKIKCQDAKLDLVEAEATKDIGLINQVTKRIQKHCQPN</sequence>
<keyword evidence="2" id="KW-1185">Reference proteome</keyword>
<evidence type="ECO:0000313" key="2">
    <source>
        <dbReference type="Proteomes" id="UP001521137"/>
    </source>
</evidence>
<dbReference type="Proteomes" id="UP001521137">
    <property type="component" value="Unassembled WGS sequence"/>
</dbReference>
<evidence type="ECO:0008006" key="3">
    <source>
        <dbReference type="Google" id="ProtNLM"/>
    </source>
</evidence>